<dbReference type="Proteomes" id="UP000191408">
    <property type="component" value="Unassembled WGS sequence"/>
</dbReference>
<comment type="catalytic activity">
    <reaction evidence="4">
        <text>a secondary aliphatic amine + O2 + H2O = a primary amine + an aldehyde + H2O2</text>
        <dbReference type="Rhea" id="RHEA:26414"/>
        <dbReference type="ChEBI" id="CHEBI:15377"/>
        <dbReference type="ChEBI" id="CHEBI:15379"/>
        <dbReference type="ChEBI" id="CHEBI:16240"/>
        <dbReference type="ChEBI" id="CHEBI:17478"/>
        <dbReference type="ChEBI" id="CHEBI:58855"/>
        <dbReference type="ChEBI" id="CHEBI:65296"/>
        <dbReference type="EC" id="1.4.3.4"/>
    </reaction>
</comment>
<dbReference type="InterPro" id="IPR002937">
    <property type="entry name" value="Amino_oxidase"/>
</dbReference>
<dbReference type="AlphaFoldDB" id="A0A1V6NE67"/>
<dbReference type="InterPro" id="IPR001613">
    <property type="entry name" value="Flavin_amine_oxidase"/>
</dbReference>
<gene>
    <name evidence="8" type="ORF">PENPOL_c010G08646</name>
</gene>
<comment type="cofactor">
    <cofactor evidence="1 6">
        <name>FAD</name>
        <dbReference type="ChEBI" id="CHEBI:57692"/>
    </cofactor>
</comment>
<accession>A0A1V6NE67</accession>
<feature type="binding site" evidence="5">
    <location>
        <begin position="213"/>
        <end position="214"/>
    </location>
    <ligand>
        <name>FAD</name>
        <dbReference type="ChEBI" id="CHEBI:57692"/>
    </ligand>
</feature>
<dbReference type="Pfam" id="PF01593">
    <property type="entry name" value="Amino_oxidase"/>
    <property type="match status" value="1"/>
</dbReference>
<dbReference type="EC" id="1.4.3.-" evidence="6"/>
<dbReference type="GO" id="GO:0097621">
    <property type="term" value="F:monoamine oxidase activity"/>
    <property type="evidence" value="ECO:0007669"/>
    <property type="project" value="UniProtKB-EC"/>
</dbReference>
<reference evidence="9" key="1">
    <citation type="journal article" date="2017" name="Nat. Microbiol.">
        <title>Global analysis of biosynthetic gene clusters reveals vast potential of secondary metabolite production in Penicillium species.</title>
        <authorList>
            <person name="Nielsen J.C."/>
            <person name="Grijseels S."/>
            <person name="Prigent S."/>
            <person name="Ji B."/>
            <person name="Dainat J."/>
            <person name="Nielsen K.F."/>
            <person name="Frisvad J.C."/>
            <person name="Workman M."/>
            <person name="Nielsen J."/>
        </authorList>
    </citation>
    <scope>NUCLEOTIDE SEQUENCE [LARGE SCALE GENOMIC DNA]</scope>
    <source>
        <strain evidence="9">IBT 4502</strain>
    </source>
</reference>
<evidence type="ECO:0000256" key="3">
    <source>
        <dbReference type="ARBA" id="ARBA00023002"/>
    </source>
</evidence>
<sequence length="642" mass="69524">MSGDGQRRCMSLSPLSLPYITRQLHLVAFPLPLPPYTSPDMPKTVATIDLSNTASAYYAPATVAPAGKLIHVAGQPGSTKDGIVPADYESQIHLALLNLRKLIIAAGSSIENVVKLQLFIVDYDADNRKHTRHIQRFLAGHRPAITLVPVPKLAVASWLFEIDAIIALPEPSLPPVLPAANENTDVVIIGAGLAGLSAAHDVLRAGLSCVVLEARDRVGGKTWSSALNGGGVIDLGAGWINDTNQSKVYALAKRYGAEVIEQNTQGNAVLQDFNGNCTPFIYGDLPSFDKATQTHLAEIRDMCEAECQALDTWRPQDTSLDSMTFEAYLRSRGASEVAVATGMVWTRAMLGQDPKDISALYFLNYCKSGGGLLQMRSDRKDGGQYLRIRQGTQHFSLGLASSLPENTVRLSSPVHSVIQNADKSVKVQAGGVVYGARKVIITIPTPAMKTISFRPKLPPAKQVWIESTTYGYYTKAMMEFRSPFWVKAGFCGLAQSFIGPASVVRDSCSPEDKKYVLTCFMSGDPGRAWSMLSQKEREQSLLQQLGKLFGVVNIDKEFIQLTAYEWVNDEWAGWGCPCTALTPGVLDTLGPDALRESAGNLHFAGTETAGEWKGYMEGAIRSGERAAAEVVKTLNAGIVSRL</sequence>
<dbReference type="OrthoDB" id="5046242at2759"/>
<comment type="similarity">
    <text evidence="2 6">Belongs to the flavin monoamine oxidase family.</text>
</comment>
<dbReference type="SUPFAM" id="SSF51905">
    <property type="entry name" value="FAD/NAD(P)-binding domain"/>
    <property type="match status" value="1"/>
</dbReference>
<dbReference type="Gene3D" id="3.50.50.60">
    <property type="entry name" value="FAD/NAD(P)-binding domain"/>
    <property type="match status" value="1"/>
</dbReference>
<dbReference type="Pfam" id="PF01042">
    <property type="entry name" value="Ribonuc_L-PSP"/>
    <property type="match status" value="1"/>
</dbReference>
<dbReference type="InterPro" id="IPR036188">
    <property type="entry name" value="FAD/NAD-bd_sf"/>
</dbReference>
<dbReference type="SUPFAM" id="SSF55298">
    <property type="entry name" value="YjgF-like"/>
    <property type="match status" value="1"/>
</dbReference>
<name>A0A1V6NE67_PENPO</name>
<dbReference type="Gene3D" id="1.10.405.10">
    <property type="entry name" value="Guanine Nucleotide Dissociation Inhibitor, domain 1"/>
    <property type="match status" value="1"/>
</dbReference>
<dbReference type="InterPro" id="IPR035959">
    <property type="entry name" value="RutC-like_sf"/>
</dbReference>
<evidence type="ECO:0000256" key="4">
    <source>
        <dbReference type="ARBA" id="ARBA00048448"/>
    </source>
</evidence>
<keyword evidence="3 6" id="KW-0560">Oxidoreductase</keyword>
<protein>
    <recommendedName>
        <fullName evidence="6">Amine oxidase</fullName>
        <ecNumber evidence="6">1.4.3.-</ecNumber>
    </recommendedName>
</protein>
<evidence type="ECO:0000256" key="2">
    <source>
        <dbReference type="ARBA" id="ARBA00005995"/>
    </source>
</evidence>
<evidence type="ECO:0000313" key="8">
    <source>
        <dbReference type="EMBL" id="OQD62955.1"/>
    </source>
</evidence>
<feature type="binding site" evidence="5">
    <location>
        <position position="414"/>
    </location>
    <ligand>
        <name>FAD</name>
        <dbReference type="ChEBI" id="CHEBI:57692"/>
    </ligand>
</feature>
<dbReference type="PRINTS" id="PR00757">
    <property type="entry name" value="AMINEOXDASEF"/>
</dbReference>
<keyword evidence="6" id="KW-0285">Flavoprotein</keyword>
<organism evidence="8 9">
    <name type="scientific">Penicillium polonicum</name>
    <dbReference type="NCBI Taxonomy" id="60169"/>
    <lineage>
        <taxon>Eukaryota</taxon>
        <taxon>Fungi</taxon>
        <taxon>Dikarya</taxon>
        <taxon>Ascomycota</taxon>
        <taxon>Pezizomycotina</taxon>
        <taxon>Eurotiomycetes</taxon>
        <taxon>Eurotiomycetidae</taxon>
        <taxon>Eurotiales</taxon>
        <taxon>Aspergillaceae</taxon>
        <taxon>Penicillium</taxon>
    </lineage>
</organism>
<dbReference type="EMBL" id="MDYM01000010">
    <property type="protein sequence ID" value="OQD62955.1"/>
    <property type="molecule type" value="Genomic_DNA"/>
</dbReference>
<keyword evidence="9" id="KW-1185">Reference proteome</keyword>
<dbReference type="Gene3D" id="3.90.660.10">
    <property type="match status" value="1"/>
</dbReference>
<feature type="binding site" evidence="5">
    <location>
        <position position="520"/>
    </location>
    <ligand>
        <name>substrate</name>
    </ligand>
</feature>
<evidence type="ECO:0000256" key="5">
    <source>
        <dbReference type="PIRSR" id="PIRSR601613-1"/>
    </source>
</evidence>
<dbReference type="CDD" id="cd00448">
    <property type="entry name" value="YjgF_YER057c_UK114_family"/>
    <property type="match status" value="1"/>
</dbReference>
<evidence type="ECO:0000313" key="9">
    <source>
        <dbReference type="Proteomes" id="UP000191408"/>
    </source>
</evidence>
<dbReference type="PANTHER" id="PTHR43563">
    <property type="entry name" value="AMINE OXIDASE"/>
    <property type="match status" value="1"/>
</dbReference>
<dbReference type="Gene3D" id="3.30.1330.40">
    <property type="entry name" value="RutC-like"/>
    <property type="match status" value="1"/>
</dbReference>
<feature type="binding site" evidence="5">
    <location>
        <position position="607"/>
    </location>
    <ligand>
        <name>FAD</name>
        <dbReference type="ChEBI" id="CHEBI:57692"/>
    </ligand>
</feature>
<dbReference type="SUPFAM" id="SSF54373">
    <property type="entry name" value="FAD-linked reductases, C-terminal domain"/>
    <property type="match status" value="1"/>
</dbReference>
<dbReference type="InterPro" id="IPR006175">
    <property type="entry name" value="YjgF/YER057c/UK114"/>
</dbReference>
<keyword evidence="6" id="KW-0274">FAD</keyword>
<evidence type="ECO:0000259" key="7">
    <source>
        <dbReference type="Pfam" id="PF01593"/>
    </source>
</evidence>
<dbReference type="InterPro" id="IPR050703">
    <property type="entry name" value="Flavin_MAO"/>
</dbReference>
<feature type="domain" description="Amine oxidase" evidence="7">
    <location>
        <begin position="193"/>
        <end position="630"/>
    </location>
</feature>
<dbReference type="STRING" id="60169.A0A1V6NE67"/>
<evidence type="ECO:0000256" key="6">
    <source>
        <dbReference type="RuleBase" id="RU362067"/>
    </source>
</evidence>
<comment type="caution">
    <text evidence="8">The sequence shown here is derived from an EMBL/GenBank/DDBJ whole genome shotgun (WGS) entry which is preliminary data.</text>
</comment>
<dbReference type="PANTHER" id="PTHR43563:SF14">
    <property type="entry name" value="AMINE OXIDASE"/>
    <property type="match status" value="1"/>
</dbReference>
<evidence type="ECO:0000256" key="1">
    <source>
        <dbReference type="ARBA" id="ARBA00001974"/>
    </source>
</evidence>
<proteinExistence type="inferred from homology"/>